<accession>A0AAN6P4F9</accession>
<feature type="transmembrane region" description="Helical" evidence="7">
    <location>
        <begin position="212"/>
        <end position="234"/>
    </location>
</feature>
<dbReference type="Pfam" id="PF20684">
    <property type="entry name" value="Fung_rhodopsin"/>
    <property type="match status" value="1"/>
</dbReference>
<evidence type="ECO:0000256" key="7">
    <source>
        <dbReference type="SAM" id="Phobius"/>
    </source>
</evidence>
<dbReference type="Proteomes" id="UP001303115">
    <property type="component" value="Unassembled WGS sequence"/>
</dbReference>
<protein>
    <recommendedName>
        <fullName evidence="8">Rhodopsin domain-containing protein</fullName>
    </recommendedName>
</protein>
<feature type="transmembrane region" description="Helical" evidence="7">
    <location>
        <begin position="24"/>
        <end position="46"/>
    </location>
</feature>
<sequence length="330" mass="36840">MPVIPTPEEIQYMEDHIDESLAPALHISAAVAMTAATVAVILRFLARRKTESGLGGDDYCLFLGYFFYMSYMIALEYDTKWGLGRHVILLVDARSLVINTYVCIAFYVFGMATIKTSILLLYHRIFPNQTFRKALLVLGALIFAWAMAAFFLSILTCVPVESSWDITIQGRCINYGTVTLVIGIFNILMDFIILVYPMPMLWKLQMPRRRKILLSFAFGAGSIACVVSIARLFYAQRVESTYDTTWDNVWAAMLSGLEMCTAIVACCTVTYRPLIERIFGTGGTGKSGSKASLSRDKGTHSKQGWSEISNCGSSRLLRLVLGSWHLHLLA</sequence>
<dbReference type="AlphaFoldDB" id="A0AAN6P4F9"/>
<keyword evidence="3 7" id="KW-1133">Transmembrane helix</keyword>
<dbReference type="PANTHER" id="PTHR33048">
    <property type="entry name" value="PTH11-LIKE INTEGRAL MEMBRANE PROTEIN (AFU_ORTHOLOGUE AFUA_5G11245)"/>
    <property type="match status" value="1"/>
</dbReference>
<comment type="subcellular location">
    <subcellularLocation>
        <location evidence="1">Membrane</location>
        <topology evidence="1">Multi-pass membrane protein</topology>
    </subcellularLocation>
</comment>
<evidence type="ECO:0000256" key="3">
    <source>
        <dbReference type="ARBA" id="ARBA00022989"/>
    </source>
</evidence>
<dbReference type="InterPro" id="IPR052337">
    <property type="entry name" value="SAT4-like"/>
</dbReference>
<evidence type="ECO:0000259" key="8">
    <source>
        <dbReference type="Pfam" id="PF20684"/>
    </source>
</evidence>
<comment type="similarity">
    <text evidence="5">Belongs to the SAT4 family.</text>
</comment>
<feature type="region of interest" description="Disordered" evidence="6">
    <location>
        <begin position="283"/>
        <end position="305"/>
    </location>
</feature>
<dbReference type="GO" id="GO:0016020">
    <property type="term" value="C:membrane"/>
    <property type="evidence" value="ECO:0007669"/>
    <property type="project" value="UniProtKB-SubCell"/>
</dbReference>
<evidence type="ECO:0000256" key="4">
    <source>
        <dbReference type="ARBA" id="ARBA00023136"/>
    </source>
</evidence>
<feature type="transmembrane region" description="Helical" evidence="7">
    <location>
        <begin position="58"/>
        <end position="77"/>
    </location>
</feature>
<keyword evidence="10" id="KW-1185">Reference proteome</keyword>
<keyword evidence="2 7" id="KW-0812">Transmembrane</keyword>
<feature type="transmembrane region" description="Helical" evidence="7">
    <location>
        <begin position="134"/>
        <end position="155"/>
    </location>
</feature>
<proteinExistence type="inferred from homology"/>
<dbReference type="PANTHER" id="PTHR33048:SF47">
    <property type="entry name" value="INTEGRAL MEMBRANE PROTEIN-RELATED"/>
    <property type="match status" value="1"/>
</dbReference>
<evidence type="ECO:0000313" key="10">
    <source>
        <dbReference type="Proteomes" id="UP001303115"/>
    </source>
</evidence>
<feature type="transmembrane region" description="Helical" evidence="7">
    <location>
        <begin position="175"/>
        <end position="196"/>
    </location>
</feature>
<evidence type="ECO:0000256" key="1">
    <source>
        <dbReference type="ARBA" id="ARBA00004141"/>
    </source>
</evidence>
<dbReference type="InterPro" id="IPR049326">
    <property type="entry name" value="Rhodopsin_dom_fungi"/>
</dbReference>
<evidence type="ECO:0000256" key="6">
    <source>
        <dbReference type="SAM" id="MobiDB-lite"/>
    </source>
</evidence>
<comment type="caution">
    <text evidence="9">The sequence shown here is derived from an EMBL/GenBank/DDBJ whole genome shotgun (WGS) entry which is preliminary data.</text>
</comment>
<keyword evidence="4 7" id="KW-0472">Membrane</keyword>
<evidence type="ECO:0000256" key="2">
    <source>
        <dbReference type="ARBA" id="ARBA00022692"/>
    </source>
</evidence>
<gene>
    <name evidence="9" type="ORF">C8A01DRAFT_51390</name>
</gene>
<feature type="transmembrane region" description="Helical" evidence="7">
    <location>
        <begin position="97"/>
        <end position="122"/>
    </location>
</feature>
<organism evidence="9 10">
    <name type="scientific">Parachaetomium inaequale</name>
    <dbReference type="NCBI Taxonomy" id="2588326"/>
    <lineage>
        <taxon>Eukaryota</taxon>
        <taxon>Fungi</taxon>
        <taxon>Dikarya</taxon>
        <taxon>Ascomycota</taxon>
        <taxon>Pezizomycotina</taxon>
        <taxon>Sordariomycetes</taxon>
        <taxon>Sordariomycetidae</taxon>
        <taxon>Sordariales</taxon>
        <taxon>Chaetomiaceae</taxon>
        <taxon>Parachaetomium</taxon>
    </lineage>
</organism>
<feature type="transmembrane region" description="Helical" evidence="7">
    <location>
        <begin position="249"/>
        <end position="271"/>
    </location>
</feature>
<evidence type="ECO:0000256" key="5">
    <source>
        <dbReference type="ARBA" id="ARBA00038359"/>
    </source>
</evidence>
<name>A0AAN6P4F9_9PEZI</name>
<feature type="domain" description="Rhodopsin" evidence="8">
    <location>
        <begin position="42"/>
        <end position="277"/>
    </location>
</feature>
<evidence type="ECO:0000313" key="9">
    <source>
        <dbReference type="EMBL" id="KAK4031578.1"/>
    </source>
</evidence>
<dbReference type="EMBL" id="MU854756">
    <property type="protein sequence ID" value="KAK4031578.1"/>
    <property type="molecule type" value="Genomic_DNA"/>
</dbReference>
<reference evidence="10" key="1">
    <citation type="journal article" date="2023" name="Mol. Phylogenet. Evol.">
        <title>Genome-scale phylogeny and comparative genomics of the fungal order Sordariales.</title>
        <authorList>
            <person name="Hensen N."/>
            <person name="Bonometti L."/>
            <person name="Westerberg I."/>
            <person name="Brannstrom I.O."/>
            <person name="Guillou S."/>
            <person name="Cros-Aarteil S."/>
            <person name="Calhoun S."/>
            <person name="Haridas S."/>
            <person name="Kuo A."/>
            <person name="Mondo S."/>
            <person name="Pangilinan J."/>
            <person name="Riley R."/>
            <person name="LaButti K."/>
            <person name="Andreopoulos B."/>
            <person name="Lipzen A."/>
            <person name="Chen C."/>
            <person name="Yan M."/>
            <person name="Daum C."/>
            <person name="Ng V."/>
            <person name="Clum A."/>
            <person name="Steindorff A."/>
            <person name="Ohm R.A."/>
            <person name="Martin F."/>
            <person name="Silar P."/>
            <person name="Natvig D.O."/>
            <person name="Lalanne C."/>
            <person name="Gautier V."/>
            <person name="Ament-Velasquez S.L."/>
            <person name="Kruys A."/>
            <person name="Hutchinson M.I."/>
            <person name="Powell A.J."/>
            <person name="Barry K."/>
            <person name="Miller A.N."/>
            <person name="Grigoriev I.V."/>
            <person name="Debuchy R."/>
            <person name="Gladieux P."/>
            <person name="Hiltunen Thoren M."/>
            <person name="Johannesson H."/>
        </authorList>
    </citation>
    <scope>NUCLEOTIDE SEQUENCE [LARGE SCALE GENOMIC DNA]</scope>
    <source>
        <strain evidence="10">CBS 284.82</strain>
    </source>
</reference>